<accession>A0ABX1GH03</accession>
<evidence type="ECO:0000313" key="3">
    <source>
        <dbReference type="Proteomes" id="UP000765845"/>
    </source>
</evidence>
<protein>
    <submittedName>
        <fullName evidence="2">SlyX family protein</fullName>
    </submittedName>
</protein>
<dbReference type="InterPro" id="IPR007236">
    <property type="entry name" value="SlyX"/>
</dbReference>
<dbReference type="RefSeq" id="WP_168450351.1">
    <property type="nucleotide sequence ID" value="NZ_JAAWWK010000003.1"/>
</dbReference>
<dbReference type="EMBL" id="JAAWWK010000003">
    <property type="protein sequence ID" value="NKI17813.1"/>
    <property type="molecule type" value="Genomic_DNA"/>
</dbReference>
<evidence type="ECO:0000313" key="2">
    <source>
        <dbReference type="EMBL" id="NKI17813.1"/>
    </source>
</evidence>
<proteinExistence type="predicted"/>
<gene>
    <name evidence="2" type="ORF">HCU74_10300</name>
</gene>
<comment type="caution">
    <text evidence="2">The sequence shown here is derived from an EMBL/GenBank/DDBJ whole genome shotgun (WGS) entry which is preliminary data.</text>
</comment>
<dbReference type="Proteomes" id="UP000765845">
    <property type="component" value="Unassembled WGS sequence"/>
</dbReference>
<keyword evidence="1" id="KW-0175">Coiled coil</keyword>
<dbReference type="Pfam" id="PF04102">
    <property type="entry name" value="SlyX"/>
    <property type="match status" value="1"/>
</dbReference>
<feature type="coiled-coil region" evidence="1">
    <location>
        <begin position="15"/>
        <end position="49"/>
    </location>
</feature>
<sequence>MPMANVDVTEHGELLIELQTQVAFQEDLLSALNDRVTEQDRELRTLREQMKALGAVTAQLRVMLEEQGAGGESVASAIERPPHY</sequence>
<evidence type="ECO:0000256" key="1">
    <source>
        <dbReference type="SAM" id="Coils"/>
    </source>
</evidence>
<name>A0ABX1GH03_9GAMM</name>
<keyword evidence="3" id="KW-1185">Reference proteome</keyword>
<reference evidence="2 3" key="1">
    <citation type="submission" date="2020-04" db="EMBL/GenBank/DDBJ databases">
        <authorList>
            <person name="Yoon J."/>
        </authorList>
    </citation>
    <scope>NUCLEOTIDE SEQUENCE [LARGE SCALE GENOMIC DNA]</scope>
    <source>
        <strain evidence="2 3">KMU-166</strain>
    </source>
</reference>
<organism evidence="2 3">
    <name type="scientific">Spongiibacter thalassae</name>
    <dbReference type="NCBI Taxonomy" id="2721624"/>
    <lineage>
        <taxon>Bacteria</taxon>
        <taxon>Pseudomonadati</taxon>
        <taxon>Pseudomonadota</taxon>
        <taxon>Gammaproteobacteria</taxon>
        <taxon>Cellvibrionales</taxon>
        <taxon>Spongiibacteraceae</taxon>
        <taxon>Spongiibacter</taxon>
    </lineage>
</organism>
<dbReference type="Gene3D" id="1.20.5.300">
    <property type="match status" value="1"/>
</dbReference>